<sequence>METILGLKKSTWLKIFIGYCLLSICLLIGCMACDYWFYYTEEDPYGSKKTKGALLHQKGKTKTFKQEYDDCSGDDQDSGFCDQKIALYVSGVFYILFATASCLCFLISGLGFWLKFTNFRSFQRIFNSMTSNVFLILGSAFHLVGFILWAKVMKVTYGNCKHDVEFTGVKAVCAEDGTKLAIATCVITWVGTILYVLLYKKLTRTSREQEDVMLETR</sequence>
<keyword evidence="3" id="KW-1185">Reference proteome</keyword>
<accession>A0A1R2BYX9</accession>
<proteinExistence type="predicted"/>
<evidence type="ECO:0000313" key="2">
    <source>
        <dbReference type="EMBL" id="OMJ81974.1"/>
    </source>
</evidence>
<keyword evidence="1" id="KW-0472">Membrane</keyword>
<keyword evidence="1" id="KW-1133">Transmembrane helix</keyword>
<comment type="caution">
    <text evidence="2">The sequence shown here is derived from an EMBL/GenBank/DDBJ whole genome shotgun (WGS) entry which is preliminary data.</text>
</comment>
<evidence type="ECO:0000313" key="3">
    <source>
        <dbReference type="Proteomes" id="UP000187209"/>
    </source>
</evidence>
<dbReference type="EMBL" id="MPUH01000359">
    <property type="protein sequence ID" value="OMJ81974.1"/>
    <property type="molecule type" value="Genomic_DNA"/>
</dbReference>
<dbReference type="Proteomes" id="UP000187209">
    <property type="component" value="Unassembled WGS sequence"/>
</dbReference>
<organism evidence="2 3">
    <name type="scientific">Stentor coeruleus</name>
    <dbReference type="NCBI Taxonomy" id="5963"/>
    <lineage>
        <taxon>Eukaryota</taxon>
        <taxon>Sar</taxon>
        <taxon>Alveolata</taxon>
        <taxon>Ciliophora</taxon>
        <taxon>Postciliodesmatophora</taxon>
        <taxon>Heterotrichea</taxon>
        <taxon>Heterotrichida</taxon>
        <taxon>Stentoridae</taxon>
        <taxon>Stentor</taxon>
    </lineage>
</organism>
<keyword evidence="1" id="KW-0812">Transmembrane</keyword>
<evidence type="ECO:0000256" key="1">
    <source>
        <dbReference type="SAM" id="Phobius"/>
    </source>
</evidence>
<protein>
    <recommendedName>
        <fullName evidence="4">MARVEL domain-containing protein</fullName>
    </recommendedName>
</protein>
<feature type="transmembrane region" description="Helical" evidence="1">
    <location>
        <begin position="92"/>
        <end position="114"/>
    </location>
</feature>
<reference evidence="2 3" key="1">
    <citation type="submission" date="2016-11" db="EMBL/GenBank/DDBJ databases">
        <title>The macronuclear genome of Stentor coeruleus: a giant cell with tiny introns.</title>
        <authorList>
            <person name="Slabodnick M."/>
            <person name="Ruby J.G."/>
            <person name="Reiff S.B."/>
            <person name="Swart E.C."/>
            <person name="Gosai S."/>
            <person name="Prabakaran S."/>
            <person name="Witkowska E."/>
            <person name="Larue G.E."/>
            <person name="Fisher S."/>
            <person name="Freeman R.M."/>
            <person name="Gunawardena J."/>
            <person name="Chu W."/>
            <person name="Stover N.A."/>
            <person name="Gregory B.D."/>
            <person name="Nowacki M."/>
            <person name="Derisi J."/>
            <person name="Roy S.W."/>
            <person name="Marshall W.F."/>
            <person name="Sood P."/>
        </authorList>
    </citation>
    <scope>NUCLEOTIDE SEQUENCE [LARGE SCALE GENOMIC DNA]</scope>
    <source>
        <strain evidence="2">WM001</strain>
    </source>
</reference>
<feature type="transmembrane region" description="Helical" evidence="1">
    <location>
        <begin position="126"/>
        <end position="149"/>
    </location>
</feature>
<feature type="transmembrane region" description="Helical" evidence="1">
    <location>
        <begin position="12"/>
        <end position="38"/>
    </location>
</feature>
<gene>
    <name evidence="2" type="ORF">SteCoe_17461</name>
</gene>
<name>A0A1R2BYX9_9CILI</name>
<evidence type="ECO:0008006" key="4">
    <source>
        <dbReference type="Google" id="ProtNLM"/>
    </source>
</evidence>
<feature type="transmembrane region" description="Helical" evidence="1">
    <location>
        <begin position="180"/>
        <end position="199"/>
    </location>
</feature>
<dbReference type="AlphaFoldDB" id="A0A1R2BYX9"/>